<sequence length="66" mass="7277">MWAKTHTRIVAVSLAVVAVGFGAYRVLTAQPDQESPATPAVHHNDRDPGEVEQYWTEERMRNATGG</sequence>
<evidence type="ECO:0000256" key="1">
    <source>
        <dbReference type="SAM" id="MobiDB-lite"/>
    </source>
</evidence>
<dbReference type="Proteomes" id="UP000199202">
    <property type="component" value="Unassembled WGS sequence"/>
</dbReference>
<protein>
    <submittedName>
        <fullName evidence="2">Uncharacterized protein</fullName>
    </submittedName>
</protein>
<name>A0A1G9IVD1_9ACTN</name>
<keyword evidence="3" id="KW-1185">Reference proteome</keyword>
<dbReference type="AlphaFoldDB" id="A0A1G9IVD1"/>
<gene>
    <name evidence="2" type="ORF">SAMN05421869_12466</name>
</gene>
<reference evidence="2 3" key="1">
    <citation type="submission" date="2016-10" db="EMBL/GenBank/DDBJ databases">
        <authorList>
            <person name="de Groot N.N."/>
        </authorList>
    </citation>
    <scope>NUCLEOTIDE SEQUENCE [LARGE SCALE GENOMIC DNA]</scope>
    <source>
        <strain evidence="2 3">CGMCC 4.6533</strain>
    </source>
</reference>
<dbReference type="EMBL" id="FNDJ01000024">
    <property type="protein sequence ID" value="SDL29248.1"/>
    <property type="molecule type" value="Genomic_DNA"/>
</dbReference>
<organism evidence="2 3">
    <name type="scientific">Nonomuraea jiangxiensis</name>
    <dbReference type="NCBI Taxonomy" id="633440"/>
    <lineage>
        <taxon>Bacteria</taxon>
        <taxon>Bacillati</taxon>
        <taxon>Actinomycetota</taxon>
        <taxon>Actinomycetes</taxon>
        <taxon>Streptosporangiales</taxon>
        <taxon>Streptosporangiaceae</taxon>
        <taxon>Nonomuraea</taxon>
    </lineage>
</organism>
<feature type="compositionally biased region" description="Basic and acidic residues" evidence="1">
    <location>
        <begin position="56"/>
        <end position="66"/>
    </location>
</feature>
<dbReference type="OrthoDB" id="4334474at2"/>
<proteinExistence type="predicted"/>
<feature type="region of interest" description="Disordered" evidence="1">
    <location>
        <begin position="30"/>
        <end position="66"/>
    </location>
</feature>
<evidence type="ECO:0000313" key="2">
    <source>
        <dbReference type="EMBL" id="SDL29248.1"/>
    </source>
</evidence>
<evidence type="ECO:0000313" key="3">
    <source>
        <dbReference type="Proteomes" id="UP000199202"/>
    </source>
</evidence>
<dbReference type="RefSeq" id="WP_143044057.1">
    <property type="nucleotide sequence ID" value="NZ_FNDJ01000024.1"/>
</dbReference>
<accession>A0A1G9IVD1</accession>